<dbReference type="InterPro" id="IPR036108">
    <property type="entry name" value="4pyrrol_syn_uPrphyn_synt_sf"/>
</dbReference>
<evidence type="ECO:0000313" key="12">
    <source>
        <dbReference type="Proteomes" id="UP000003082"/>
    </source>
</evidence>
<dbReference type="UniPathway" id="UPA00251">
    <property type="reaction ID" value="UER00320"/>
</dbReference>
<evidence type="ECO:0000256" key="1">
    <source>
        <dbReference type="ARBA" id="ARBA00004772"/>
    </source>
</evidence>
<evidence type="ECO:0000256" key="9">
    <source>
        <dbReference type="RuleBase" id="RU366031"/>
    </source>
</evidence>
<evidence type="ECO:0000256" key="6">
    <source>
        <dbReference type="ARBA" id="ARBA00037589"/>
    </source>
</evidence>
<dbReference type="Pfam" id="PF02602">
    <property type="entry name" value="HEM4"/>
    <property type="match status" value="1"/>
</dbReference>
<dbReference type="STRING" id="553218.CAMRE0001_1487"/>
<comment type="similarity">
    <text evidence="2 9">Belongs to the uroporphyrinogen-III synthase family.</text>
</comment>
<evidence type="ECO:0000256" key="5">
    <source>
        <dbReference type="ARBA" id="ARBA00023244"/>
    </source>
</evidence>
<accession>B9D352</accession>
<dbReference type="CDD" id="cd06578">
    <property type="entry name" value="HemD"/>
    <property type="match status" value="1"/>
</dbReference>
<evidence type="ECO:0000256" key="8">
    <source>
        <dbReference type="ARBA" id="ARBA00048617"/>
    </source>
</evidence>
<dbReference type="InterPro" id="IPR003754">
    <property type="entry name" value="4pyrrol_synth_uPrphyn_synth"/>
</dbReference>
<comment type="function">
    <text evidence="6 9">Catalyzes cyclization of the linear tetrapyrrole, hydroxymethylbilane, to the macrocyclic uroporphyrinogen III.</text>
</comment>
<sequence>MANKRFLDREKLSINNLSNSVKFGRKIINLRAKMIYLVGSNLKFEGVKTLVLNEIKFNKFSVNLAEFDALVLTSKNSVNALKFNQISPAGLQIYSIGEGTSRAAREFGFAQIYTAKNAHGNDFAAEIASLLNGKKTLFLRARETASSVGEILRESGVNLTQIIAYENVFKPLEKEQKPPKNSAIIFTAPSAVRNFTRNFGWDESYKAVAIGLTTAKELGNFTAPAVSSEQNINSCVSLAKTLL</sequence>
<evidence type="ECO:0000256" key="3">
    <source>
        <dbReference type="ARBA" id="ARBA00013109"/>
    </source>
</evidence>
<name>B9D352_CAMRE</name>
<keyword evidence="4 9" id="KW-0456">Lyase</keyword>
<gene>
    <name evidence="11" type="primary">hemD</name>
    <name evidence="11" type="ORF">CAMRE0001_1487</name>
</gene>
<dbReference type="Proteomes" id="UP000003082">
    <property type="component" value="Unassembled WGS sequence"/>
</dbReference>
<proteinExistence type="inferred from homology"/>
<dbReference type="EMBL" id="ACFU01000017">
    <property type="protein sequence ID" value="EEF13615.1"/>
    <property type="molecule type" value="Genomic_DNA"/>
</dbReference>
<feature type="domain" description="Tetrapyrrole biosynthesis uroporphyrinogen III synthase" evidence="10">
    <location>
        <begin position="63"/>
        <end position="236"/>
    </location>
</feature>
<evidence type="ECO:0000256" key="2">
    <source>
        <dbReference type="ARBA" id="ARBA00008133"/>
    </source>
</evidence>
<organism evidence="11 12">
    <name type="scientific">Campylobacter rectus RM3267</name>
    <dbReference type="NCBI Taxonomy" id="553218"/>
    <lineage>
        <taxon>Bacteria</taxon>
        <taxon>Pseudomonadati</taxon>
        <taxon>Campylobacterota</taxon>
        <taxon>Epsilonproteobacteria</taxon>
        <taxon>Campylobacterales</taxon>
        <taxon>Campylobacteraceae</taxon>
        <taxon>Campylobacter</taxon>
    </lineage>
</organism>
<comment type="pathway">
    <text evidence="1 9">Porphyrin-containing compound metabolism; protoporphyrin-IX biosynthesis; coproporphyrinogen-III from 5-aminolevulinate: step 3/4.</text>
</comment>
<comment type="catalytic activity">
    <reaction evidence="8 9">
        <text>hydroxymethylbilane = uroporphyrinogen III + H2O</text>
        <dbReference type="Rhea" id="RHEA:18965"/>
        <dbReference type="ChEBI" id="CHEBI:15377"/>
        <dbReference type="ChEBI" id="CHEBI:57308"/>
        <dbReference type="ChEBI" id="CHEBI:57845"/>
        <dbReference type="EC" id="4.2.1.75"/>
    </reaction>
</comment>
<evidence type="ECO:0000256" key="4">
    <source>
        <dbReference type="ARBA" id="ARBA00023239"/>
    </source>
</evidence>
<dbReference type="EC" id="4.2.1.75" evidence="3 9"/>
<dbReference type="PANTHER" id="PTHR38042">
    <property type="entry name" value="UROPORPHYRINOGEN-III SYNTHASE, CHLOROPLASTIC"/>
    <property type="match status" value="1"/>
</dbReference>
<dbReference type="PANTHER" id="PTHR38042:SF1">
    <property type="entry name" value="UROPORPHYRINOGEN-III SYNTHASE, CHLOROPLASTIC"/>
    <property type="match status" value="1"/>
</dbReference>
<dbReference type="SUPFAM" id="SSF69618">
    <property type="entry name" value="HemD-like"/>
    <property type="match status" value="1"/>
</dbReference>
<protein>
    <recommendedName>
        <fullName evidence="7 9">Uroporphyrinogen-III synthase</fullName>
        <ecNumber evidence="3 9">4.2.1.75</ecNumber>
    </recommendedName>
</protein>
<dbReference type="GO" id="GO:0006780">
    <property type="term" value="P:uroporphyrinogen III biosynthetic process"/>
    <property type="evidence" value="ECO:0007669"/>
    <property type="project" value="UniProtKB-UniRule"/>
</dbReference>
<dbReference type="GO" id="GO:0006782">
    <property type="term" value="P:protoporphyrinogen IX biosynthetic process"/>
    <property type="evidence" value="ECO:0007669"/>
    <property type="project" value="UniProtKB-UniRule"/>
</dbReference>
<dbReference type="eggNOG" id="COG1587">
    <property type="taxonomic scope" value="Bacteria"/>
</dbReference>
<dbReference type="AlphaFoldDB" id="B9D352"/>
<dbReference type="Gene3D" id="3.40.50.10090">
    <property type="match status" value="2"/>
</dbReference>
<dbReference type="GO" id="GO:0004852">
    <property type="term" value="F:uroporphyrinogen-III synthase activity"/>
    <property type="evidence" value="ECO:0007669"/>
    <property type="project" value="UniProtKB-UniRule"/>
</dbReference>
<reference evidence="11 12" key="1">
    <citation type="submission" date="2008-08" db="EMBL/GenBank/DDBJ databases">
        <authorList>
            <person name="Madupu R."/>
            <person name="Durkin A.S."/>
            <person name="Torralba M."/>
            <person name="Methe B."/>
            <person name="Sutton G.G."/>
            <person name="Strausberg R.L."/>
            <person name="Nelson K.E."/>
        </authorList>
    </citation>
    <scope>NUCLEOTIDE SEQUENCE [LARGE SCALE GENOMIC DNA]</scope>
    <source>
        <strain evidence="11 12">RM3267</strain>
    </source>
</reference>
<dbReference type="InterPro" id="IPR039793">
    <property type="entry name" value="UROS/Hem4"/>
</dbReference>
<comment type="caution">
    <text evidence="11">The sequence shown here is derived from an EMBL/GenBank/DDBJ whole genome shotgun (WGS) entry which is preliminary data.</text>
</comment>
<evidence type="ECO:0000256" key="7">
    <source>
        <dbReference type="ARBA" id="ARBA00040167"/>
    </source>
</evidence>
<evidence type="ECO:0000313" key="11">
    <source>
        <dbReference type="EMBL" id="EEF13615.1"/>
    </source>
</evidence>
<keyword evidence="12" id="KW-1185">Reference proteome</keyword>
<evidence type="ECO:0000259" key="10">
    <source>
        <dbReference type="Pfam" id="PF02602"/>
    </source>
</evidence>
<keyword evidence="5 9" id="KW-0627">Porphyrin biosynthesis</keyword>